<comment type="caution">
    <text evidence="1">The sequence shown here is derived from an EMBL/GenBank/DDBJ whole genome shotgun (WGS) entry which is preliminary data.</text>
</comment>
<name>A0ACB9VW57_CHAAC</name>
<reference evidence="1" key="1">
    <citation type="submission" date="2022-05" db="EMBL/GenBank/DDBJ databases">
        <title>Chromosome-level genome of Chaenocephalus aceratus.</title>
        <authorList>
            <person name="Park H."/>
        </authorList>
    </citation>
    <scope>NUCLEOTIDE SEQUENCE</scope>
    <source>
        <strain evidence="1">KU_202001</strain>
    </source>
</reference>
<evidence type="ECO:0000313" key="1">
    <source>
        <dbReference type="EMBL" id="KAI4804354.1"/>
    </source>
</evidence>
<dbReference type="Proteomes" id="UP001057452">
    <property type="component" value="Chromosome 15"/>
</dbReference>
<accession>A0ACB9VW57</accession>
<proteinExistence type="predicted"/>
<sequence>VRLASSGDLSNLLLGKATAGWRHQGEERAVQAFYKPSTSPSSVRSVWTRPLDDSTQLVYILTDPSSCHLSQPRDFCCISTESKQGGLSLCLDPVVDAVRGEMMPSCWVLQPITRNGQEATRVIYLLQVDLGTPSFPPRLLNTVARRHAAVVADLDVFLTKSTVLMKTPQQVGQTLALGNDRGARGAYSPYSVVPRAGPPRAVETSPCYDQDPRCFNGIIIALLAGKKTQHKHFRTGQHPEATVVCEVIRGSPRWVERPRADKSPLHRTDTEQQEEGDLQAAIIVPLLRTDLWKKENTKPLAKLATAMTSTTDFDNAEISQQYSRINTRFDITDEEIDNDHCSARLFERSRIKALAGECVHSKQAVSFLRPLGDTFLRWQCLFRDG</sequence>
<protein>
    <submittedName>
        <fullName evidence="1">Uncharacterized protein</fullName>
    </submittedName>
</protein>
<gene>
    <name evidence="1" type="ORF">KUCAC02_025984</name>
</gene>
<organism evidence="1 2">
    <name type="scientific">Chaenocephalus aceratus</name>
    <name type="common">Blackfin icefish</name>
    <name type="synonym">Chaenichthys aceratus</name>
    <dbReference type="NCBI Taxonomy" id="36190"/>
    <lineage>
        <taxon>Eukaryota</taxon>
        <taxon>Metazoa</taxon>
        <taxon>Chordata</taxon>
        <taxon>Craniata</taxon>
        <taxon>Vertebrata</taxon>
        <taxon>Euteleostomi</taxon>
        <taxon>Actinopterygii</taxon>
        <taxon>Neopterygii</taxon>
        <taxon>Teleostei</taxon>
        <taxon>Neoteleostei</taxon>
        <taxon>Acanthomorphata</taxon>
        <taxon>Eupercaria</taxon>
        <taxon>Perciformes</taxon>
        <taxon>Notothenioidei</taxon>
        <taxon>Channichthyidae</taxon>
        <taxon>Chaenocephalus</taxon>
    </lineage>
</organism>
<feature type="non-terminal residue" evidence="1">
    <location>
        <position position="1"/>
    </location>
</feature>
<evidence type="ECO:0000313" key="2">
    <source>
        <dbReference type="Proteomes" id="UP001057452"/>
    </source>
</evidence>
<keyword evidence="2" id="KW-1185">Reference proteome</keyword>
<dbReference type="EMBL" id="CM043799">
    <property type="protein sequence ID" value="KAI4804354.1"/>
    <property type="molecule type" value="Genomic_DNA"/>
</dbReference>